<evidence type="ECO:0008006" key="7">
    <source>
        <dbReference type="Google" id="ProtNLM"/>
    </source>
</evidence>
<feature type="repeat" description="PPR" evidence="4">
    <location>
        <begin position="381"/>
        <end position="415"/>
    </location>
</feature>
<feature type="repeat" description="PPR" evidence="4">
    <location>
        <begin position="276"/>
        <end position="310"/>
    </location>
</feature>
<comment type="similarity">
    <text evidence="1">Belongs to the PPR family. P subfamily.</text>
</comment>
<feature type="repeat" description="PPR" evidence="4">
    <location>
        <begin position="311"/>
        <end position="345"/>
    </location>
</feature>
<dbReference type="FunFam" id="1.25.40.10:FF:000558">
    <property type="entry name" value="Pentatricopeptide repeat-containing protein At5g39710"/>
    <property type="match status" value="1"/>
</dbReference>
<evidence type="ECO:0000256" key="1">
    <source>
        <dbReference type="ARBA" id="ARBA00007626"/>
    </source>
</evidence>
<feature type="repeat" description="PPR" evidence="4">
    <location>
        <begin position="105"/>
        <end position="139"/>
    </location>
</feature>
<accession>A0AAV5FVJ0</accession>
<dbReference type="PROSITE" id="PS51375">
    <property type="entry name" value="PPR"/>
    <property type="match status" value="11"/>
</dbReference>
<feature type="repeat" description="PPR" evidence="4">
    <location>
        <begin position="175"/>
        <end position="209"/>
    </location>
</feature>
<evidence type="ECO:0000313" key="5">
    <source>
        <dbReference type="EMBL" id="GJN39026.1"/>
    </source>
</evidence>
<proteinExistence type="inferred from homology"/>
<dbReference type="Pfam" id="PF13812">
    <property type="entry name" value="PPR_3"/>
    <property type="match status" value="1"/>
</dbReference>
<dbReference type="PANTHER" id="PTHR47447">
    <property type="entry name" value="OS03G0856100 PROTEIN"/>
    <property type="match status" value="1"/>
</dbReference>
<evidence type="ECO:0000256" key="3">
    <source>
        <dbReference type="ARBA" id="ARBA00022946"/>
    </source>
</evidence>
<dbReference type="Proteomes" id="UP001054889">
    <property type="component" value="Unassembled WGS sequence"/>
</dbReference>
<name>A0AAV5FVJ0_ELECO</name>
<dbReference type="InterPro" id="IPR002885">
    <property type="entry name" value="PPR_rpt"/>
</dbReference>
<organism evidence="5 6">
    <name type="scientific">Eleusine coracana subsp. coracana</name>
    <dbReference type="NCBI Taxonomy" id="191504"/>
    <lineage>
        <taxon>Eukaryota</taxon>
        <taxon>Viridiplantae</taxon>
        <taxon>Streptophyta</taxon>
        <taxon>Embryophyta</taxon>
        <taxon>Tracheophyta</taxon>
        <taxon>Spermatophyta</taxon>
        <taxon>Magnoliopsida</taxon>
        <taxon>Liliopsida</taxon>
        <taxon>Poales</taxon>
        <taxon>Poaceae</taxon>
        <taxon>PACMAD clade</taxon>
        <taxon>Chloridoideae</taxon>
        <taxon>Cynodonteae</taxon>
        <taxon>Eleusininae</taxon>
        <taxon>Eleusine</taxon>
    </lineage>
</organism>
<dbReference type="EMBL" id="BQKI01000097">
    <property type="protein sequence ID" value="GJN39026.1"/>
    <property type="molecule type" value="Genomic_DNA"/>
</dbReference>
<gene>
    <name evidence="5" type="primary">gb28119</name>
    <name evidence="5" type="ORF">PR202_gb28119</name>
</gene>
<reference evidence="5" key="1">
    <citation type="journal article" date="2018" name="DNA Res.">
        <title>Multiple hybrid de novo genome assembly of finger millet, an orphan allotetraploid crop.</title>
        <authorList>
            <person name="Hatakeyama M."/>
            <person name="Aluri S."/>
            <person name="Balachadran M.T."/>
            <person name="Sivarajan S.R."/>
            <person name="Patrignani A."/>
            <person name="Gruter S."/>
            <person name="Poveda L."/>
            <person name="Shimizu-Inatsugi R."/>
            <person name="Baeten J."/>
            <person name="Francoijs K.J."/>
            <person name="Nataraja K.N."/>
            <person name="Reddy Y.A.N."/>
            <person name="Phadnis S."/>
            <person name="Ravikumar R.L."/>
            <person name="Schlapbach R."/>
            <person name="Sreeman S.M."/>
            <person name="Shimizu K.K."/>
        </authorList>
    </citation>
    <scope>NUCLEOTIDE SEQUENCE</scope>
</reference>
<sequence>MAAPAGVDALCAAVIKAAFQPHLPVLASAPSLLTAVLRRLSPLPFAALAFFRAIPPPHPLEASLAVVRLLAPYPRHHSTARSLLRDLSFRHPLSSPLLLPSLIADPHVPSWLLHVLSQSARPHDAVRVFDQMRARGLAPDAHACTALLTALARSRMTATARRVFDEMTRARVAMNTHVYNAMLHVCMKAGDTERAETLVTRMDAAGVPLDRFSFNTIIALYCRKGMRYEAMCVRERMDKEGIQPDTITWNSFIHGLCKEGRVKEASQLLVEMTAPDNVTYTTLIDGYCRAGDVEEAARLRAEMEAKGMLPGVATYNAILRKLCEDGKMKEANQLLTEMDERKVQADHVTCNTLINAYCKRGDMASACKVKKKMMESGLQLNHFTYKALIHGFCKAKELDEAKQALFQMLDAGFSTNYSVFSWLVDGFCKKNNADAVLLIPDELMKRGLPPDKAVYRSLIRRLCRKGLVEHAQKVFNQMQVKGLVGDSLVYATLAYAYLTQGKPIAASDTLDDMAKKQLYITPQIYKCLCTSYADEKETLNMLWARAIERGLITKSVYKLMHEARMKSPKLAVETGDMVLFEGQNLQNLHLVMAHTATAVGADGSGENAATPSRTTARERRLVKVREERRRREYDREHTYPGWAKVLENACRDDEELRAILGDSIGNPELMKQRIQERVRKKGRAQFNKSKTGSIVAFKVSFRDFNPLSSFIWFELFGEPTDRDVIQAWYVMGRLGAYNSSNLQLSNSMMDFDPSYDSEEASAVMPSSFHDISDVEFQDNWGRVWVDLGTSDYLGLDVLLNCLTQLSSEHLGIKQVIFGGKKMGDWEEGMTSSDYGYKHFKI</sequence>
<evidence type="ECO:0000256" key="4">
    <source>
        <dbReference type="PROSITE-ProRule" id="PRU00708"/>
    </source>
</evidence>
<comment type="caution">
    <text evidence="5">The sequence shown here is derived from an EMBL/GenBank/DDBJ whole genome shotgun (WGS) entry which is preliminary data.</text>
</comment>
<dbReference type="InterPro" id="IPR021920">
    <property type="entry name" value="DUF3531"/>
</dbReference>
<feature type="repeat" description="PPR" evidence="4">
    <location>
        <begin position="140"/>
        <end position="174"/>
    </location>
</feature>
<evidence type="ECO:0000256" key="2">
    <source>
        <dbReference type="ARBA" id="ARBA00022737"/>
    </source>
</evidence>
<keyword evidence="3" id="KW-0809">Transit peptide</keyword>
<dbReference type="NCBIfam" id="TIGR00756">
    <property type="entry name" value="PPR"/>
    <property type="match status" value="10"/>
</dbReference>
<reference evidence="5" key="2">
    <citation type="submission" date="2021-12" db="EMBL/GenBank/DDBJ databases">
        <title>Resequencing data analysis of finger millet.</title>
        <authorList>
            <person name="Hatakeyama M."/>
            <person name="Aluri S."/>
            <person name="Balachadran M.T."/>
            <person name="Sivarajan S.R."/>
            <person name="Poveda L."/>
            <person name="Shimizu-Inatsugi R."/>
            <person name="Schlapbach R."/>
            <person name="Sreeman S.M."/>
            <person name="Shimizu K.K."/>
        </authorList>
    </citation>
    <scope>NUCLEOTIDE SEQUENCE</scope>
</reference>
<dbReference type="InterPro" id="IPR011990">
    <property type="entry name" value="TPR-like_helical_dom_sf"/>
</dbReference>
<keyword evidence="6" id="KW-1185">Reference proteome</keyword>
<evidence type="ECO:0000313" key="6">
    <source>
        <dbReference type="Proteomes" id="UP001054889"/>
    </source>
</evidence>
<dbReference type="Pfam" id="PF13041">
    <property type="entry name" value="PPR_2"/>
    <property type="match status" value="2"/>
</dbReference>
<dbReference type="Gene3D" id="1.25.40.10">
    <property type="entry name" value="Tetratricopeptide repeat domain"/>
    <property type="match status" value="4"/>
</dbReference>
<dbReference type="Pfam" id="PF12854">
    <property type="entry name" value="PPR_1"/>
    <property type="match status" value="2"/>
</dbReference>
<dbReference type="AlphaFoldDB" id="A0AAV5FVJ0"/>
<feature type="repeat" description="PPR" evidence="4">
    <location>
        <begin position="245"/>
        <end position="275"/>
    </location>
</feature>
<feature type="repeat" description="PPR" evidence="4">
    <location>
        <begin position="346"/>
        <end position="380"/>
    </location>
</feature>
<dbReference type="PANTHER" id="PTHR47447:SF28">
    <property type="entry name" value="PENTACOTRIPEPTIDE-REPEAT REGION OF PRORP DOMAIN-CONTAINING PROTEIN"/>
    <property type="match status" value="1"/>
</dbReference>
<feature type="repeat" description="PPR" evidence="4">
    <location>
        <begin position="210"/>
        <end position="244"/>
    </location>
</feature>
<feature type="repeat" description="PPR" evidence="4">
    <location>
        <begin position="416"/>
        <end position="450"/>
    </location>
</feature>
<keyword evidence="2" id="KW-0677">Repeat</keyword>
<dbReference type="Pfam" id="PF12049">
    <property type="entry name" value="DUF3531"/>
    <property type="match status" value="1"/>
</dbReference>
<feature type="repeat" description="PPR" evidence="4">
    <location>
        <begin position="451"/>
        <end position="485"/>
    </location>
</feature>
<protein>
    <recommendedName>
        <fullName evidence="7">Pentatricopeptide repeat-containing protein</fullName>
    </recommendedName>
</protein>